<keyword evidence="6 9" id="KW-1133">Transmembrane helix</keyword>
<protein>
    <recommendedName>
        <fullName evidence="10">RING-type domain-containing protein</fullName>
    </recommendedName>
</protein>
<evidence type="ECO:0000256" key="1">
    <source>
        <dbReference type="ARBA" id="ARBA00004370"/>
    </source>
</evidence>
<evidence type="ECO:0000259" key="10">
    <source>
        <dbReference type="PROSITE" id="PS50089"/>
    </source>
</evidence>
<accession>A0ABD0YE53</accession>
<comment type="subcellular location">
    <subcellularLocation>
        <location evidence="1">Membrane</location>
    </subcellularLocation>
</comment>
<name>A0ABD0YE53_9HEMI</name>
<evidence type="ECO:0000256" key="5">
    <source>
        <dbReference type="ARBA" id="ARBA00022833"/>
    </source>
</evidence>
<dbReference type="SUPFAM" id="SSF57850">
    <property type="entry name" value="RING/U-box"/>
    <property type="match status" value="1"/>
</dbReference>
<dbReference type="InterPro" id="IPR001841">
    <property type="entry name" value="Znf_RING"/>
</dbReference>
<proteinExistence type="predicted"/>
<keyword evidence="3" id="KW-0479">Metal-binding</keyword>
<dbReference type="PROSITE" id="PS50089">
    <property type="entry name" value="ZF_RING_2"/>
    <property type="match status" value="1"/>
</dbReference>
<evidence type="ECO:0000256" key="9">
    <source>
        <dbReference type="SAM" id="Phobius"/>
    </source>
</evidence>
<dbReference type="PANTHER" id="PTHR46539:SF23">
    <property type="entry name" value="RING-TYPE DOMAIN-CONTAINING PROTEIN"/>
    <property type="match status" value="1"/>
</dbReference>
<sequence length="186" mass="21287">MANITIGNQCSKTYSNVNRTSVLFVSISFVILMVISLAWLVFYYIQRFRYLHAKDRLSRQLCSAAKKALSQIPTKNLRGEDKEMDGEGECCAICIDPFKLSETLRVLPCGHEFHRSCIDPWLLEHRTCPMCKMDILKHYGFVFTGSQESILDIDPVEVNSDTESLHQRTSNTFSHIAPSEIQVRYS</sequence>
<keyword evidence="12" id="KW-1185">Reference proteome</keyword>
<organism evidence="11 12">
    <name type="scientific">Ranatra chinensis</name>
    <dbReference type="NCBI Taxonomy" id="642074"/>
    <lineage>
        <taxon>Eukaryota</taxon>
        <taxon>Metazoa</taxon>
        <taxon>Ecdysozoa</taxon>
        <taxon>Arthropoda</taxon>
        <taxon>Hexapoda</taxon>
        <taxon>Insecta</taxon>
        <taxon>Pterygota</taxon>
        <taxon>Neoptera</taxon>
        <taxon>Paraneoptera</taxon>
        <taxon>Hemiptera</taxon>
        <taxon>Heteroptera</taxon>
        <taxon>Panheteroptera</taxon>
        <taxon>Nepomorpha</taxon>
        <taxon>Nepidae</taxon>
        <taxon>Ranatrinae</taxon>
        <taxon>Ranatra</taxon>
    </lineage>
</organism>
<evidence type="ECO:0000256" key="2">
    <source>
        <dbReference type="ARBA" id="ARBA00022692"/>
    </source>
</evidence>
<evidence type="ECO:0000313" key="11">
    <source>
        <dbReference type="EMBL" id="KAL1129590.1"/>
    </source>
</evidence>
<dbReference type="GO" id="GO:0016020">
    <property type="term" value="C:membrane"/>
    <property type="evidence" value="ECO:0007669"/>
    <property type="project" value="UniProtKB-SubCell"/>
</dbReference>
<dbReference type="Pfam" id="PF13639">
    <property type="entry name" value="zf-RING_2"/>
    <property type="match status" value="1"/>
</dbReference>
<evidence type="ECO:0000256" key="4">
    <source>
        <dbReference type="ARBA" id="ARBA00022771"/>
    </source>
</evidence>
<dbReference type="SMART" id="SM00184">
    <property type="entry name" value="RING"/>
    <property type="match status" value="1"/>
</dbReference>
<dbReference type="PANTHER" id="PTHR46539">
    <property type="entry name" value="E3 UBIQUITIN-PROTEIN LIGASE ATL42"/>
    <property type="match status" value="1"/>
</dbReference>
<gene>
    <name evidence="11" type="ORF">AAG570_012535</name>
</gene>
<evidence type="ECO:0000256" key="7">
    <source>
        <dbReference type="ARBA" id="ARBA00023136"/>
    </source>
</evidence>
<comment type="caution">
    <text evidence="11">The sequence shown here is derived from an EMBL/GenBank/DDBJ whole genome shotgun (WGS) entry which is preliminary data.</text>
</comment>
<feature type="domain" description="RING-type" evidence="10">
    <location>
        <begin position="91"/>
        <end position="132"/>
    </location>
</feature>
<evidence type="ECO:0000313" key="12">
    <source>
        <dbReference type="Proteomes" id="UP001558652"/>
    </source>
</evidence>
<dbReference type="Proteomes" id="UP001558652">
    <property type="component" value="Unassembled WGS sequence"/>
</dbReference>
<feature type="transmembrane region" description="Helical" evidence="9">
    <location>
        <begin position="22"/>
        <end position="45"/>
    </location>
</feature>
<evidence type="ECO:0000256" key="8">
    <source>
        <dbReference type="PROSITE-ProRule" id="PRU00175"/>
    </source>
</evidence>
<dbReference type="Gene3D" id="3.30.40.10">
    <property type="entry name" value="Zinc/RING finger domain, C3HC4 (zinc finger)"/>
    <property type="match status" value="1"/>
</dbReference>
<dbReference type="FunFam" id="3.30.40.10:FF:000009">
    <property type="entry name" value="E3 ubiquitin-protein ligase RNF130"/>
    <property type="match status" value="1"/>
</dbReference>
<dbReference type="EMBL" id="JBFDAA010000008">
    <property type="protein sequence ID" value="KAL1129590.1"/>
    <property type="molecule type" value="Genomic_DNA"/>
</dbReference>
<keyword evidence="2 9" id="KW-0812">Transmembrane</keyword>
<keyword evidence="7 9" id="KW-0472">Membrane</keyword>
<evidence type="ECO:0000256" key="6">
    <source>
        <dbReference type="ARBA" id="ARBA00022989"/>
    </source>
</evidence>
<evidence type="ECO:0000256" key="3">
    <source>
        <dbReference type="ARBA" id="ARBA00022723"/>
    </source>
</evidence>
<reference evidence="11 12" key="1">
    <citation type="submission" date="2024-07" db="EMBL/GenBank/DDBJ databases">
        <title>Chromosome-level genome assembly of the water stick insect Ranatra chinensis (Heteroptera: Nepidae).</title>
        <authorList>
            <person name="Liu X."/>
        </authorList>
    </citation>
    <scope>NUCLEOTIDE SEQUENCE [LARGE SCALE GENOMIC DNA]</scope>
    <source>
        <strain evidence="11">Cailab_2021Rc</strain>
        <tissue evidence="11">Muscle</tissue>
    </source>
</reference>
<dbReference type="InterPro" id="IPR013083">
    <property type="entry name" value="Znf_RING/FYVE/PHD"/>
</dbReference>
<dbReference type="GO" id="GO:0008270">
    <property type="term" value="F:zinc ion binding"/>
    <property type="evidence" value="ECO:0007669"/>
    <property type="project" value="UniProtKB-KW"/>
</dbReference>
<keyword evidence="4 8" id="KW-0863">Zinc-finger</keyword>
<dbReference type="AlphaFoldDB" id="A0ABD0YE53"/>
<keyword evidence="5" id="KW-0862">Zinc</keyword>